<dbReference type="Proteomes" id="UP000323956">
    <property type="component" value="Unassembled WGS sequence"/>
</dbReference>
<evidence type="ECO:0000313" key="3">
    <source>
        <dbReference type="Proteomes" id="UP000323956"/>
    </source>
</evidence>
<sequence>MLIGSFFKPTIPPPTPSSVLTSLTDGLGKLLGSSQSPQTATGNAARLDLSPQAAATPAPEIAVAAAPAPTGASVPLDGAGQTGAGTAAPAAGTLPTVPPSLAPQPFANRTVGAAEKAEPARSQQALVPPGPDAEALFRSWAIAAQAKEMAQDVVKRVAVIDSPAWPAEATAEPKAAVPRTLATA</sequence>
<accession>A0A1N6QDZ0</accession>
<dbReference type="EMBL" id="FTMK01000004">
    <property type="protein sequence ID" value="SIQ14732.1"/>
    <property type="molecule type" value="Genomic_DNA"/>
</dbReference>
<reference evidence="2 3" key="1">
    <citation type="submission" date="2017-01" db="EMBL/GenBank/DDBJ databases">
        <authorList>
            <person name="Varghese N."/>
            <person name="Submissions S."/>
        </authorList>
    </citation>
    <scope>NUCLEOTIDE SEQUENCE [LARGE SCALE GENOMIC DNA]</scope>
    <source>
        <strain evidence="2 3">ATCC 700171</strain>
    </source>
</reference>
<dbReference type="AlphaFoldDB" id="A0A1N6QDZ0"/>
<evidence type="ECO:0000313" key="2">
    <source>
        <dbReference type="EMBL" id="SIQ14732.1"/>
    </source>
</evidence>
<name>A0A1N6QDZ0_9RHOB</name>
<feature type="region of interest" description="Disordered" evidence="1">
    <location>
        <begin position="73"/>
        <end position="131"/>
    </location>
</feature>
<proteinExistence type="predicted"/>
<feature type="region of interest" description="Disordered" evidence="1">
    <location>
        <begin position="165"/>
        <end position="184"/>
    </location>
</feature>
<protein>
    <submittedName>
        <fullName evidence="2">Uncharacterized protein</fullName>
    </submittedName>
</protein>
<evidence type="ECO:0000256" key="1">
    <source>
        <dbReference type="SAM" id="MobiDB-lite"/>
    </source>
</evidence>
<gene>
    <name evidence="2" type="ORF">SAMN05421641_10458</name>
</gene>
<feature type="compositionally biased region" description="Low complexity" evidence="1">
    <location>
        <begin position="73"/>
        <end position="95"/>
    </location>
</feature>
<organism evidence="2 3">
    <name type="scientific">Paracoccus thiocyanatus</name>
    <dbReference type="NCBI Taxonomy" id="34006"/>
    <lineage>
        <taxon>Bacteria</taxon>
        <taxon>Pseudomonadati</taxon>
        <taxon>Pseudomonadota</taxon>
        <taxon>Alphaproteobacteria</taxon>
        <taxon>Rhodobacterales</taxon>
        <taxon>Paracoccaceae</taxon>
        <taxon>Paracoccus</taxon>
    </lineage>
</organism>